<accession>A0ABQ7QAR8</accession>
<evidence type="ECO:0000313" key="3">
    <source>
        <dbReference type="Proteomes" id="UP000823941"/>
    </source>
</evidence>
<proteinExistence type="predicted"/>
<reference evidence="2 3" key="1">
    <citation type="submission" date="2021-06" db="EMBL/GenBank/DDBJ databases">
        <title>A haploid diamondback moth (Plutella xylostella L.) genome assembly resolves 31 chromosomes and identifies a diamide resistance mutation.</title>
        <authorList>
            <person name="Ward C.M."/>
            <person name="Perry K.D."/>
            <person name="Baker G."/>
            <person name="Powis K."/>
            <person name="Heckel D.G."/>
            <person name="Baxter S.W."/>
        </authorList>
    </citation>
    <scope>NUCLEOTIDE SEQUENCE [LARGE SCALE GENOMIC DNA]</scope>
    <source>
        <strain evidence="2 3">LV</strain>
        <tissue evidence="2">Single pupa</tissue>
    </source>
</reference>
<sequence>MSKPACGQHTVSLLATTCAVPAPRSSHTMPHPRGSRPRTSCLTPARTSPETLTALGSRDLVIGDCFCFRNSVQCRPAWICDPFSPSLMFVRGIRRKTV</sequence>
<dbReference type="EMBL" id="JAHIBW010000018">
    <property type="protein sequence ID" value="KAG7302229.1"/>
    <property type="molecule type" value="Genomic_DNA"/>
</dbReference>
<evidence type="ECO:0000313" key="2">
    <source>
        <dbReference type="EMBL" id="KAG7302229.1"/>
    </source>
</evidence>
<dbReference type="Proteomes" id="UP000823941">
    <property type="component" value="Chromosome 18"/>
</dbReference>
<comment type="caution">
    <text evidence="2">The sequence shown here is derived from an EMBL/GenBank/DDBJ whole genome shotgun (WGS) entry which is preliminary data.</text>
</comment>
<organism evidence="2 3">
    <name type="scientific">Plutella xylostella</name>
    <name type="common">Diamondback moth</name>
    <name type="synonym">Plutella maculipennis</name>
    <dbReference type="NCBI Taxonomy" id="51655"/>
    <lineage>
        <taxon>Eukaryota</taxon>
        <taxon>Metazoa</taxon>
        <taxon>Ecdysozoa</taxon>
        <taxon>Arthropoda</taxon>
        <taxon>Hexapoda</taxon>
        <taxon>Insecta</taxon>
        <taxon>Pterygota</taxon>
        <taxon>Neoptera</taxon>
        <taxon>Endopterygota</taxon>
        <taxon>Lepidoptera</taxon>
        <taxon>Glossata</taxon>
        <taxon>Ditrysia</taxon>
        <taxon>Yponomeutoidea</taxon>
        <taxon>Plutellidae</taxon>
        <taxon>Plutella</taxon>
    </lineage>
</organism>
<evidence type="ECO:0008006" key="4">
    <source>
        <dbReference type="Google" id="ProtNLM"/>
    </source>
</evidence>
<evidence type="ECO:0000256" key="1">
    <source>
        <dbReference type="SAM" id="MobiDB-lite"/>
    </source>
</evidence>
<feature type="region of interest" description="Disordered" evidence="1">
    <location>
        <begin position="22"/>
        <end position="43"/>
    </location>
</feature>
<gene>
    <name evidence="2" type="ORF">JYU34_013712</name>
</gene>
<protein>
    <recommendedName>
        <fullName evidence="4">Secreted protein</fullName>
    </recommendedName>
</protein>
<name>A0ABQ7QAR8_PLUXY</name>
<keyword evidence="3" id="KW-1185">Reference proteome</keyword>